<reference evidence="2 3" key="1">
    <citation type="submission" date="2018-07" db="EMBL/GenBank/DDBJ databases">
        <title>Genome sequencing of rice bacterial endophytes.</title>
        <authorList>
            <person name="Venturi V."/>
        </authorList>
    </citation>
    <scope>NUCLEOTIDE SEQUENCE [LARGE SCALE GENOMIC DNA]</scope>
    <source>
        <strain evidence="2 3">AG1002</strain>
    </source>
</reference>
<dbReference type="AlphaFoldDB" id="A0A3D9EB14"/>
<organism evidence="2 3">
    <name type="scientific">Ectopseudomonas oleovorans</name>
    <name type="common">Pseudomonas oleovorans</name>
    <dbReference type="NCBI Taxonomy" id="301"/>
    <lineage>
        <taxon>Bacteria</taxon>
        <taxon>Pseudomonadati</taxon>
        <taxon>Pseudomonadota</taxon>
        <taxon>Gammaproteobacteria</taxon>
        <taxon>Pseudomonadales</taxon>
        <taxon>Pseudomonadaceae</taxon>
        <taxon>Ectopseudomonas</taxon>
    </lineage>
</organism>
<name>A0A3D9EB14_ECTOL</name>
<evidence type="ECO:0000313" key="3">
    <source>
        <dbReference type="Proteomes" id="UP000256988"/>
    </source>
</evidence>
<feature type="compositionally biased region" description="Low complexity" evidence="1">
    <location>
        <begin position="72"/>
        <end position="88"/>
    </location>
</feature>
<comment type="caution">
    <text evidence="2">The sequence shown here is derived from an EMBL/GenBank/DDBJ whole genome shotgun (WGS) entry which is preliminary data.</text>
</comment>
<feature type="region of interest" description="Disordered" evidence="1">
    <location>
        <begin position="67"/>
        <end position="89"/>
    </location>
</feature>
<sequence>MSLPAVAAPAVAPAPAMAPETLHAQNLFEQLAQRAAAAPSPDAQLGERLLQRLDGFLDRSHAFASQANAGEQVPAAAPQASPRQQPAADVGQLVGNLSRLFDYAIETQMVVRGATQVSGSANTLMRGQ</sequence>
<protein>
    <submittedName>
        <fullName evidence="2">Uncharacterized protein</fullName>
    </submittedName>
</protein>
<evidence type="ECO:0000256" key="1">
    <source>
        <dbReference type="SAM" id="MobiDB-lite"/>
    </source>
</evidence>
<accession>A0A3D9EB14</accession>
<dbReference type="Proteomes" id="UP000256988">
    <property type="component" value="Unassembled WGS sequence"/>
</dbReference>
<dbReference type="RefSeq" id="WP_258874375.1">
    <property type="nucleotide sequence ID" value="NZ_QRDL01000008.1"/>
</dbReference>
<proteinExistence type="predicted"/>
<evidence type="ECO:0000313" key="2">
    <source>
        <dbReference type="EMBL" id="RED00364.1"/>
    </source>
</evidence>
<dbReference type="EMBL" id="QRDL01000008">
    <property type="protein sequence ID" value="RED00364.1"/>
    <property type="molecule type" value="Genomic_DNA"/>
</dbReference>
<gene>
    <name evidence="2" type="ORF">DFO60_4518</name>
</gene>